<dbReference type="SUPFAM" id="SSF55931">
    <property type="entry name" value="Glutamine synthetase/guanido kinase"/>
    <property type="match status" value="1"/>
</dbReference>
<proteinExistence type="predicted"/>
<gene>
    <name evidence="1" type="ORF">UT75_C0007G0046</name>
</gene>
<dbReference type="GO" id="GO:0042398">
    <property type="term" value="P:modified amino acid biosynthetic process"/>
    <property type="evidence" value="ECO:0007669"/>
    <property type="project" value="InterPro"/>
</dbReference>
<evidence type="ECO:0000313" key="1">
    <source>
        <dbReference type="EMBL" id="KKR40598.1"/>
    </source>
</evidence>
<dbReference type="InterPro" id="IPR006336">
    <property type="entry name" value="GCS2"/>
</dbReference>
<protein>
    <submittedName>
        <fullName evidence="1">Uncharacterized protein</fullName>
    </submittedName>
</protein>
<dbReference type="Proteomes" id="UP000034072">
    <property type="component" value="Unassembled WGS sequence"/>
</dbReference>
<dbReference type="GO" id="GO:0004357">
    <property type="term" value="F:glutamate-cysteine ligase activity"/>
    <property type="evidence" value="ECO:0007669"/>
    <property type="project" value="InterPro"/>
</dbReference>
<dbReference type="Gene3D" id="3.30.590.20">
    <property type="match status" value="1"/>
</dbReference>
<dbReference type="EMBL" id="LBXZ01000007">
    <property type="protein sequence ID" value="KKR40598.1"/>
    <property type="molecule type" value="Genomic_DNA"/>
</dbReference>
<dbReference type="AlphaFoldDB" id="A0A0G0QKH5"/>
<evidence type="ECO:0000313" key="2">
    <source>
        <dbReference type="Proteomes" id="UP000034072"/>
    </source>
</evidence>
<dbReference type="InterPro" id="IPR014746">
    <property type="entry name" value="Gln_synth/guanido_kin_cat_dom"/>
</dbReference>
<dbReference type="Pfam" id="PF04107">
    <property type="entry name" value="GCS2"/>
    <property type="match status" value="1"/>
</dbReference>
<sequence length="253" mass="28378">MDSQNNFAALFKFRPELSGYIGIEREQFLKGDSGIYVPESPRFLSLAMNEKWTYELSACQVESRTNPQTGLAVIKAELLANENVGNRVANQLGLELVNEEVAAEDMPLDVYPNPRYLKIAKVISRDRLRAACRVAGIHIHLGVRDLSHAIEVNNLLVPHLNALCDRGDHSGGERLRLYRDMAQNWQPVVYAGPEHLFEVARANGFADNPRNCWKLIRISIHGTVELRMFGSTNSVDEIIEWISVVKAITKGAL</sequence>
<reference evidence="1 2" key="1">
    <citation type="journal article" date="2015" name="Nature">
        <title>rRNA introns, odd ribosomes, and small enigmatic genomes across a large radiation of phyla.</title>
        <authorList>
            <person name="Brown C.T."/>
            <person name="Hug L.A."/>
            <person name="Thomas B.C."/>
            <person name="Sharon I."/>
            <person name="Castelle C.J."/>
            <person name="Singh A."/>
            <person name="Wilkins M.J."/>
            <person name="Williams K.H."/>
            <person name="Banfield J.F."/>
        </authorList>
    </citation>
    <scope>NUCLEOTIDE SEQUENCE [LARGE SCALE GENOMIC DNA]</scope>
</reference>
<comment type="caution">
    <text evidence="1">The sequence shown here is derived from an EMBL/GenBank/DDBJ whole genome shotgun (WGS) entry which is preliminary data.</text>
</comment>
<name>A0A0G0QKH5_9BACT</name>
<organism evidence="1 2">
    <name type="scientific">Candidatus Yanofskybacteria bacterium GW2011_GWE2_40_11</name>
    <dbReference type="NCBI Taxonomy" id="1619033"/>
    <lineage>
        <taxon>Bacteria</taxon>
        <taxon>Candidatus Yanofskyibacteriota</taxon>
    </lineage>
</organism>
<accession>A0A0G0QKH5</accession>